<gene>
    <name evidence="1" type="ORF">B0H17DRAFT_1337892</name>
</gene>
<evidence type="ECO:0000313" key="2">
    <source>
        <dbReference type="Proteomes" id="UP001221757"/>
    </source>
</evidence>
<accession>A0AAD7CQP1</accession>
<dbReference type="Proteomes" id="UP001221757">
    <property type="component" value="Unassembled WGS sequence"/>
</dbReference>
<protein>
    <submittedName>
        <fullName evidence="1">Uncharacterized protein</fullName>
    </submittedName>
</protein>
<dbReference type="InterPro" id="IPR059179">
    <property type="entry name" value="MLKL-like_MCAfunc"/>
</dbReference>
<reference evidence="1" key="1">
    <citation type="submission" date="2023-03" db="EMBL/GenBank/DDBJ databases">
        <title>Massive genome expansion in bonnet fungi (Mycena s.s.) driven by repeated elements and novel gene families across ecological guilds.</title>
        <authorList>
            <consortium name="Lawrence Berkeley National Laboratory"/>
            <person name="Harder C.B."/>
            <person name="Miyauchi S."/>
            <person name="Viragh M."/>
            <person name="Kuo A."/>
            <person name="Thoen E."/>
            <person name="Andreopoulos B."/>
            <person name="Lu D."/>
            <person name="Skrede I."/>
            <person name="Drula E."/>
            <person name="Henrissat B."/>
            <person name="Morin E."/>
            <person name="Kohler A."/>
            <person name="Barry K."/>
            <person name="LaButti K."/>
            <person name="Morin E."/>
            <person name="Salamov A."/>
            <person name="Lipzen A."/>
            <person name="Mereny Z."/>
            <person name="Hegedus B."/>
            <person name="Baldrian P."/>
            <person name="Stursova M."/>
            <person name="Weitz H."/>
            <person name="Taylor A."/>
            <person name="Grigoriev I.V."/>
            <person name="Nagy L.G."/>
            <person name="Martin F."/>
            <person name="Kauserud H."/>
        </authorList>
    </citation>
    <scope>NUCLEOTIDE SEQUENCE</scope>
    <source>
        <strain evidence="1">CBHHK067</strain>
    </source>
</reference>
<sequence length="220" mass="24191">MSTAHPTAARSTLPDGPIRCPQTFLGIQIGLARDLTYDRQGSYGGGRMPPFPYVKGVFGLVVIILETVEKVKKNRDDVKELCDNIMEIVKIIQDQLSSHGDTAAVKFKGLCEDLEGVLQGILKAVQQMKTEPRGFRSRFKEVVKLGSVADEISGHRVRIQELRSNFLLMAAIDTNLHVHKALSMGIPSSLPPTKSLKASPMSSSFENLSWATNHSEYDAP</sequence>
<dbReference type="InterPro" id="IPR036537">
    <property type="entry name" value="Adaptor_Cbl_N_dom_sf"/>
</dbReference>
<comment type="caution">
    <text evidence="1">The sequence shown here is derived from an EMBL/GenBank/DDBJ whole genome shotgun (WGS) entry which is preliminary data.</text>
</comment>
<name>A0AAD7CQP1_MYCRO</name>
<dbReference type="AlphaFoldDB" id="A0AAD7CQP1"/>
<dbReference type="CDD" id="cd21037">
    <property type="entry name" value="MLKL_NTD"/>
    <property type="match status" value="1"/>
</dbReference>
<proteinExistence type="predicted"/>
<dbReference type="EMBL" id="JARKIE010000293">
    <property type="protein sequence ID" value="KAJ7657090.1"/>
    <property type="molecule type" value="Genomic_DNA"/>
</dbReference>
<feature type="non-terminal residue" evidence="1">
    <location>
        <position position="1"/>
    </location>
</feature>
<dbReference type="Gene3D" id="1.20.930.20">
    <property type="entry name" value="Adaptor protein Cbl, N-terminal domain"/>
    <property type="match status" value="1"/>
</dbReference>
<organism evidence="1 2">
    <name type="scientific">Mycena rosella</name>
    <name type="common">Pink bonnet</name>
    <name type="synonym">Agaricus rosellus</name>
    <dbReference type="NCBI Taxonomy" id="1033263"/>
    <lineage>
        <taxon>Eukaryota</taxon>
        <taxon>Fungi</taxon>
        <taxon>Dikarya</taxon>
        <taxon>Basidiomycota</taxon>
        <taxon>Agaricomycotina</taxon>
        <taxon>Agaricomycetes</taxon>
        <taxon>Agaricomycetidae</taxon>
        <taxon>Agaricales</taxon>
        <taxon>Marasmiineae</taxon>
        <taxon>Mycenaceae</taxon>
        <taxon>Mycena</taxon>
    </lineage>
</organism>
<keyword evidence="2" id="KW-1185">Reference proteome</keyword>
<dbReference type="GO" id="GO:0007166">
    <property type="term" value="P:cell surface receptor signaling pathway"/>
    <property type="evidence" value="ECO:0007669"/>
    <property type="project" value="InterPro"/>
</dbReference>
<evidence type="ECO:0000313" key="1">
    <source>
        <dbReference type="EMBL" id="KAJ7657090.1"/>
    </source>
</evidence>